<protein>
    <submittedName>
        <fullName evidence="2">Uncharacterized protein</fullName>
    </submittedName>
</protein>
<dbReference type="AlphaFoldDB" id="A0A2S9YR73"/>
<organism evidence="2 3">
    <name type="scientific">Enhygromyxa salina</name>
    <dbReference type="NCBI Taxonomy" id="215803"/>
    <lineage>
        <taxon>Bacteria</taxon>
        <taxon>Pseudomonadati</taxon>
        <taxon>Myxococcota</taxon>
        <taxon>Polyangia</taxon>
        <taxon>Nannocystales</taxon>
        <taxon>Nannocystaceae</taxon>
        <taxon>Enhygromyxa</taxon>
    </lineage>
</organism>
<sequence>MKSTSAVVVFVIDLPHVVRLRDRAQPALAVYGLSFGVALAMLSPVLRQPPLDGFPLSTYPMFSTARPAISEFPTLLGVTSSGEREVLSPALISGDPWAILAFETVRTAKRGGKRRRRALCEAVAARVADDDERAGVYAQIVFVTETYDAPAYFFGDTNPRSIKVHATCPVPR</sequence>
<name>A0A2S9YR73_9BACT</name>
<comment type="caution">
    <text evidence="2">The sequence shown here is derived from an EMBL/GenBank/DDBJ whole genome shotgun (WGS) entry which is preliminary data.</text>
</comment>
<dbReference type="Proteomes" id="UP000238823">
    <property type="component" value="Unassembled WGS sequence"/>
</dbReference>
<evidence type="ECO:0000313" key="2">
    <source>
        <dbReference type="EMBL" id="PRQ07586.1"/>
    </source>
</evidence>
<feature type="transmembrane region" description="Helical" evidence="1">
    <location>
        <begin position="28"/>
        <end position="46"/>
    </location>
</feature>
<gene>
    <name evidence="2" type="ORF">ENSA7_25760</name>
</gene>
<dbReference type="EMBL" id="PVNL01000051">
    <property type="protein sequence ID" value="PRQ07586.1"/>
    <property type="molecule type" value="Genomic_DNA"/>
</dbReference>
<evidence type="ECO:0000313" key="3">
    <source>
        <dbReference type="Proteomes" id="UP000238823"/>
    </source>
</evidence>
<reference evidence="2 3" key="1">
    <citation type="submission" date="2018-03" db="EMBL/GenBank/DDBJ databases">
        <title>Draft Genome Sequences of the Obligatory Marine Myxobacteria Enhygromyxa salina SWB007.</title>
        <authorList>
            <person name="Poehlein A."/>
            <person name="Moghaddam J.A."/>
            <person name="Harms H."/>
            <person name="Alanjari M."/>
            <person name="Koenig G.M."/>
            <person name="Daniel R."/>
            <person name="Schaeberle T.F."/>
        </authorList>
    </citation>
    <scope>NUCLEOTIDE SEQUENCE [LARGE SCALE GENOMIC DNA]</scope>
    <source>
        <strain evidence="2 3">SWB007</strain>
    </source>
</reference>
<keyword evidence="1" id="KW-0472">Membrane</keyword>
<evidence type="ECO:0000256" key="1">
    <source>
        <dbReference type="SAM" id="Phobius"/>
    </source>
</evidence>
<accession>A0A2S9YR73</accession>
<keyword evidence="1" id="KW-0812">Transmembrane</keyword>
<proteinExistence type="predicted"/>
<keyword evidence="1" id="KW-1133">Transmembrane helix</keyword>